<dbReference type="Pfam" id="PF04077">
    <property type="entry name" value="DsrH"/>
    <property type="match status" value="1"/>
</dbReference>
<comment type="caution">
    <text evidence="1">The sequence shown here is derived from an EMBL/GenBank/DDBJ whole genome shotgun (WGS) entry which is preliminary data.</text>
</comment>
<dbReference type="OrthoDB" id="6183100at2"/>
<proteinExistence type="predicted"/>
<dbReference type="GO" id="GO:0002143">
    <property type="term" value="P:tRNA wobble position uridine thiolation"/>
    <property type="evidence" value="ECO:0007669"/>
    <property type="project" value="InterPro"/>
</dbReference>
<dbReference type="RefSeq" id="WP_137434517.1">
    <property type="nucleotide sequence ID" value="NZ_JANRHC010000005.1"/>
</dbReference>
<keyword evidence="2" id="KW-1185">Reference proteome</keyword>
<dbReference type="GO" id="GO:1990228">
    <property type="term" value="C:sulfurtransferase complex"/>
    <property type="evidence" value="ECO:0007669"/>
    <property type="project" value="TreeGrafter"/>
</dbReference>
<dbReference type="PANTHER" id="PTHR37526">
    <property type="entry name" value="PROTEIN TUSB"/>
    <property type="match status" value="1"/>
</dbReference>
<dbReference type="EMBL" id="SZYH01000001">
    <property type="protein sequence ID" value="TKV67097.1"/>
    <property type="molecule type" value="Genomic_DNA"/>
</dbReference>
<dbReference type="Gene3D" id="3.40.1260.10">
    <property type="entry name" value="DsrEFH-like"/>
    <property type="match status" value="1"/>
</dbReference>
<dbReference type="InterPro" id="IPR027396">
    <property type="entry name" value="DsrEFH-like"/>
</dbReference>
<reference evidence="1 2" key="1">
    <citation type="submission" date="2019-05" db="EMBL/GenBank/DDBJ databases">
        <title>Marinobacter panjinensis sp. nov., a moderately halophilic bacterium isolated from sea tidal flat environment.</title>
        <authorList>
            <person name="Yang W."/>
            <person name="An M."/>
            <person name="He W."/>
            <person name="Luo X."/>
            <person name="Zhu L."/>
            <person name="Chen G."/>
            <person name="Zhang Y."/>
            <person name="Wang Y."/>
        </authorList>
    </citation>
    <scope>NUCLEOTIDE SEQUENCE [LARGE SCALE GENOMIC DNA]</scope>
    <source>
        <strain evidence="1 2">PJ-16</strain>
    </source>
</reference>
<protein>
    <submittedName>
        <fullName evidence="1">Sulfurtransferase complex subunit TusB</fullName>
    </submittedName>
</protein>
<accession>A0A4U6R0F7</accession>
<dbReference type="NCBIfam" id="TIGR03011">
    <property type="entry name" value="sulf_tusB_dsrH"/>
    <property type="match status" value="1"/>
</dbReference>
<dbReference type="GO" id="GO:0016740">
    <property type="term" value="F:transferase activity"/>
    <property type="evidence" value="ECO:0007669"/>
    <property type="project" value="UniProtKB-KW"/>
</dbReference>
<gene>
    <name evidence="1" type="primary">dsrH</name>
    <name evidence="1" type="ORF">FDP08_02825</name>
</gene>
<keyword evidence="1" id="KW-0808">Transferase</keyword>
<organism evidence="1 2">
    <name type="scientific">Marinobacter panjinensis</name>
    <dbReference type="NCBI Taxonomy" id="2576384"/>
    <lineage>
        <taxon>Bacteria</taxon>
        <taxon>Pseudomonadati</taxon>
        <taxon>Pseudomonadota</taxon>
        <taxon>Gammaproteobacteria</taxon>
        <taxon>Pseudomonadales</taxon>
        <taxon>Marinobacteraceae</taxon>
        <taxon>Marinobacter</taxon>
    </lineage>
</organism>
<dbReference type="AlphaFoldDB" id="A0A4U6R0F7"/>
<dbReference type="Proteomes" id="UP000308488">
    <property type="component" value="Unassembled WGS sequence"/>
</dbReference>
<evidence type="ECO:0000313" key="1">
    <source>
        <dbReference type="EMBL" id="TKV67097.1"/>
    </source>
</evidence>
<sequence length="93" mass="10173">MISFKTLHILNKPPDHSRFRLCLSAIGPEDGLLLTENGVLAVTRRLGLNPERCFALSPDLEARGLSSQFSKEQTVSFDGMVGLTASAENVISW</sequence>
<dbReference type="InterPro" id="IPR007215">
    <property type="entry name" value="Sulphur_relay_TusB/DsrH"/>
</dbReference>
<dbReference type="PANTHER" id="PTHR37526:SF1">
    <property type="entry name" value="PROTEIN TUSB"/>
    <property type="match status" value="1"/>
</dbReference>
<dbReference type="SUPFAM" id="SSF75169">
    <property type="entry name" value="DsrEFH-like"/>
    <property type="match status" value="1"/>
</dbReference>
<evidence type="ECO:0000313" key="2">
    <source>
        <dbReference type="Proteomes" id="UP000308488"/>
    </source>
</evidence>
<name>A0A4U6R0F7_9GAMM</name>